<keyword evidence="1" id="KW-0812">Transmembrane</keyword>
<evidence type="ECO:0000313" key="3">
    <source>
        <dbReference type="Proteomes" id="UP001303473"/>
    </source>
</evidence>
<name>A0AAN6N523_9PEZI</name>
<accession>A0AAN6N523</accession>
<protein>
    <submittedName>
        <fullName evidence="2">Uncharacterized protein</fullName>
    </submittedName>
</protein>
<gene>
    <name evidence="2" type="ORF">QBC46DRAFT_265106</name>
</gene>
<evidence type="ECO:0000313" key="2">
    <source>
        <dbReference type="EMBL" id="KAK3938564.1"/>
    </source>
</evidence>
<organism evidence="2 3">
    <name type="scientific">Diplogelasinospora grovesii</name>
    <dbReference type="NCBI Taxonomy" id="303347"/>
    <lineage>
        <taxon>Eukaryota</taxon>
        <taxon>Fungi</taxon>
        <taxon>Dikarya</taxon>
        <taxon>Ascomycota</taxon>
        <taxon>Pezizomycotina</taxon>
        <taxon>Sordariomycetes</taxon>
        <taxon>Sordariomycetidae</taxon>
        <taxon>Sordariales</taxon>
        <taxon>Diplogelasinosporaceae</taxon>
        <taxon>Diplogelasinospora</taxon>
    </lineage>
</organism>
<feature type="transmembrane region" description="Helical" evidence="1">
    <location>
        <begin position="101"/>
        <end position="121"/>
    </location>
</feature>
<keyword evidence="1" id="KW-1133">Transmembrane helix</keyword>
<dbReference type="PANTHER" id="PTHR42024">
    <property type="entry name" value="AMINO ACID PERMEASE_ SLC12A DOMAIN-CONTAINING PROTEIN"/>
    <property type="match status" value="1"/>
</dbReference>
<reference evidence="3" key="1">
    <citation type="journal article" date="2023" name="Mol. Phylogenet. Evol.">
        <title>Genome-scale phylogeny and comparative genomics of the fungal order Sordariales.</title>
        <authorList>
            <person name="Hensen N."/>
            <person name="Bonometti L."/>
            <person name="Westerberg I."/>
            <person name="Brannstrom I.O."/>
            <person name="Guillou S."/>
            <person name="Cros-Aarteil S."/>
            <person name="Calhoun S."/>
            <person name="Haridas S."/>
            <person name="Kuo A."/>
            <person name="Mondo S."/>
            <person name="Pangilinan J."/>
            <person name="Riley R."/>
            <person name="LaButti K."/>
            <person name="Andreopoulos B."/>
            <person name="Lipzen A."/>
            <person name="Chen C."/>
            <person name="Yan M."/>
            <person name="Daum C."/>
            <person name="Ng V."/>
            <person name="Clum A."/>
            <person name="Steindorff A."/>
            <person name="Ohm R.A."/>
            <person name="Martin F."/>
            <person name="Silar P."/>
            <person name="Natvig D.O."/>
            <person name="Lalanne C."/>
            <person name="Gautier V."/>
            <person name="Ament-Velasquez S.L."/>
            <person name="Kruys A."/>
            <person name="Hutchinson M.I."/>
            <person name="Powell A.J."/>
            <person name="Barry K."/>
            <person name="Miller A.N."/>
            <person name="Grigoriev I.V."/>
            <person name="Debuchy R."/>
            <person name="Gladieux P."/>
            <person name="Hiltunen Thoren M."/>
            <person name="Johannesson H."/>
        </authorList>
    </citation>
    <scope>NUCLEOTIDE SEQUENCE [LARGE SCALE GENOMIC DNA]</scope>
    <source>
        <strain evidence="3">CBS 340.73</strain>
    </source>
</reference>
<sequence>MAGGTSVEESSILPIGLYYGLWYGTTLRHGIVFAIITSFFGLVTGIEFALRSWKLIMPADTYRPIGGKRWHFDFTHMTLSSGYTIMTGILIGASIPHEPIVPALALPVPLFFIQLGVQLLATGWMNHRNRPAPCRISSIAKGERVRPLVYTLVEDIVAVDGAAGQSYRKRLLARYDVSPHFRKMMAELNWFWGIGALVDGVATLIVIWTVPEEIAYGVGWGSPLIVATVWTIITVWWVRRSLRIEKKLWGTGGSASLSESGVAEMVEQRN</sequence>
<dbReference type="Proteomes" id="UP001303473">
    <property type="component" value="Unassembled WGS sequence"/>
</dbReference>
<feature type="transmembrane region" description="Helical" evidence="1">
    <location>
        <begin position="31"/>
        <end position="53"/>
    </location>
</feature>
<feature type="transmembrane region" description="Helical" evidence="1">
    <location>
        <begin position="74"/>
        <end position="95"/>
    </location>
</feature>
<proteinExistence type="predicted"/>
<feature type="transmembrane region" description="Helical" evidence="1">
    <location>
        <begin position="190"/>
        <end position="208"/>
    </location>
</feature>
<keyword evidence="3" id="KW-1185">Reference proteome</keyword>
<dbReference type="AlphaFoldDB" id="A0AAN6N523"/>
<feature type="transmembrane region" description="Helical" evidence="1">
    <location>
        <begin position="214"/>
        <end position="238"/>
    </location>
</feature>
<keyword evidence="1" id="KW-0472">Membrane</keyword>
<dbReference type="PANTHER" id="PTHR42024:SF1">
    <property type="entry name" value="AMINO ACID PERMEASE_ SLC12A DOMAIN-CONTAINING PROTEIN"/>
    <property type="match status" value="1"/>
</dbReference>
<comment type="caution">
    <text evidence="2">The sequence shown here is derived from an EMBL/GenBank/DDBJ whole genome shotgun (WGS) entry which is preliminary data.</text>
</comment>
<dbReference type="EMBL" id="MU853827">
    <property type="protein sequence ID" value="KAK3938564.1"/>
    <property type="molecule type" value="Genomic_DNA"/>
</dbReference>
<evidence type="ECO:0000256" key="1">
    <source>
        <dbReference type="SAM" id="Phobius"/>
    </source>
</evidence>